<dbReference type="EMBL" id="CAHIKZ030003856">
    <property type="protein sequence ID" value="CAE1304704.1"/>
    <property type="molecule type" value="Genomic_DNA"/>
</dbReference>
<feature type="compositionally biased region" description="Polar residues" evidence="2">
    <location>
        <begin position="156"/>
        <end position="169"/>
    </location>
</feature>
<sequence>MVTFITDPERLQPTMEQSVCLDDDDDIISDIVNTAHLNIDQDSVSAAMIHSPTTDTLDSVMLEPSDGSETQDGDLEQSDPPSPIPDESEFRELQEKERDGGAEVEEEEKDAAATALESESSKAEEEDKIMAAATEITEASLPPTTAEMESEMKSIEATSLSASPQSSPTEAVLEDEPCETVSEMEDAVTEPTKESLTEDNMVTNCTNITITTTTDELSSLIAETCEESSPEVVTCDDQQATVPCPTEEMAKEDEVNDNKPSISSYFTSSSMGECTANDFFDNLVVDMEPAAEEQKTENSEEVFQIHSTDMPPTSPRNLSQVHAEPESVTFEGTIPALGEENRVQEKEDFLLDGEEFESFTAEESQSGFELGLTGSPKQVFNESYTHSTTDHTTHERERHVSSSSKTSPSTGIAKDSGLSVFSSEPMSEESKDNWSVCASSSTESAMKSVTESIVSAAVTSSHSTPVHQPLRAMSASTTATLPPTSGITTVPFQQFNEMPGTEDLFTIGLHMSDEDRRHDAWIPSEETKKVLSEISSGQSVNTDYSSEILATPGITVEETQPDPIQEMLRKFMGDDEADHRQTMSADSVSQDVDGLCKLVKNECFRAAVELTGRLLMTAQQGPENIGQMTQHSSHTLQLWFCRVALLFKLRLYTVAHSELQSFKNLDTPDVYYEYYPNIYPGRKGSMVPFGLRLLDAQLPYYLGHNKDALDKLYYILSVVRQILANVENGLAEDGMPMELGTEAKKSSLELWANRECQVMYIIANILLSIKDYEACLNVYQELLKKDVNSQGALLTGIGRIFLQMGDINTAEDYFNKSEQLLPSGSKVTASKIALNKGLVALCTSNFLEAFQHFKSAVIQDPSNPVAVNNMAVSSLYLGKLKDALDTLEHLVHRDPSHNLHEGILFNLCTLTKVTVSMWPVSKWHKYSFIFGAKGLLDFIPFSSIFCY</sequence>
<keyword evidence="4" id="KW-1185">Reference proteome</keyword>
<dbReference type="SUPFAM" id="SSF48452">
    <property type="entry name" value="TPR-like"/>
    <property type="match status" value="1"/>
</dbReference>
<evidence type="ECO:0000256" key="1">
    <source>
        <dbReference type="PROSITE-ProRule" id="PRU00339"/>
    </source>
</evidence>
<dbReference type="Gene3D" id="1.25.40.10">
    <property type="entry name" value="Tetratricopeptide repeat domain"/>
    <property type="match status" value="1"/>
</dbReference>
<dbReference type="OrthoDB" id="428342at2759"/>
<dbReference type="SMART" id="SM00028">
    <property type="entry name" value="TPR"/>
    <property type="match status" value="4"/>
</dbReference>
<evidence type="ECO:0000313" key="3">
    <source>
        <dbReference type="EMBL" id="CAE1304704.1"/>
    </source>
</evidence>
<dbReference type="AlphaFoldDB" id="A0A812DJQ2"/>
<dbReference type="GO" id="GO:0005794">
    <property type="term" value="C:Golgi apparatus"/>
    <property type="evidence" value="ECO:0007669"/>
    <property type="project" value="TreeGrafter"/>
</dbReference>
<feature type="repeat" description="TPR" evidence="1">
    <location>
        <begin position="791"/>
        <end position="824"/>
    </location>
</feature>
<dbReference type="InterPro" id="IPR011990">
    <property type="entry name" value="TPR-like_helical_dom_sf"/>
</dbReference>
<evidence type="ECO:0000313" key="4">
    <source>
        <dbReference type="Proteomes" id="UP000597762"/>
    </source>
</evidence>
<proteinExistence type="predicted"/>
<organism evidence="3 4">
    <name type="scientific">Acanthosepion pharaonis</name>
    <name type="common">Pharaoh cuttlefish</name>
    <name type="synonym">Sepia pharaonis</name>
    <dbReference type="NCBI Taxonomy" id="158019"/>
    <lineage>
        <taxon>Eukaryota</taxon>
        <taxon>Metazoa</taxon>
        <taxon>Spiralia</taxon>
        <taxon>Lophotrochozoa</taxon>
        <taxon>Mollusca</taxon>
        <taxon>Cephalopoda</taxon>
        <taxon>Coleoidea</taxon>
        <taxon>Decapodiformes</taxon>
        <taxon>Sepiida</taxon>
        <taxon>Sepiina</taxon>
        <taxon>Sepiidae</taxon>
        <taxon>Acanthosepion</taxon>
    </lineage>
</organism>
<feature type="region of interest" description="Disordered" evidence="2">
    <location>
        <begin position="360"/>
        <end position="434"/>
    </location>
</feature>
<feature type="compositionally biased region" description="Basic and acidic residues" evidence="2">
    <location>
        <begin position="88"/>
        <end position="101"/>
    </location>
</feature>
<reference evidence="3" key="1">
    <citation type="submission" date="2021-01" db="EMBL/GenBank/DDBJ databases">
        <authorList>
            <person name="Li R."/>
            <person name="Bekaert M."/>
        </authorList>
    </citation>
    <scope>NUCLEOTIDE SEQUENCE</scope>
    <source>
        <strain evidence="3">Farmed</strain>
    </source>
</reference>
<feature type="compositionally biased region" description="Basic and acidic residues" evidence="2">
    <location>
        <begin position="119"/>
        <end position="129"/>
    </location>
</feature>
<dbReference type="PANTHER" id="PTHR21581:SF6">
    <property type="entry name" value="TRAFFICKING PROTEIN PARTICLE COMPLEX SUBUNIT 12"/>
    <property type="match status" value="1"/>
</dbReference>
<feature type="compositionally biased region" description="Polar residues" evidence="2">
    <location>
        <begin position="375"/>
        <end position="384"/>
    </location>
</feature>
<feature type="compositionally biased region" description="Low complexity" evidence="2">
    <location>
        <begin position="401"/>
        <end position="410"/>
    </location>
</feature>
<dbReference type="PROSITE" id="PS50005">
    <property type="entry name" value="TPR"/>
    <property type="match status" value="1"/>
</dbReference>
<dbReference type="Proteomes" id="UP000597762">
    <property type="component" value="Unassembled WGS sequence"/>
</dbReference>
<keyword evidence="1" id="KW-0802">TPR repeat</keyword>
<dbReference type="InterPro" id="IPR019734">
    <property type="entry name" value="TPR_rpt"/>
</dbReference>
<feature type="compositionally biased region" description="Acidic residues" evidence="2">
    <location>
        <begin position="172"/>
        <end position="188"/>
    </location>
</feature>
<gene>
    <name evidence="3" type="ORF">SPHA_57266</name>
</gene>
<feature type="region of interest" description="Disordered" evidence="2">
    <location>
        <begin position="57"/>
        <end position="196"/>
    </location>
</feature>
<dbReference type="PANTHER" id="PTHR21581">
    <property type="entry name" value="D-ALANYL-D-ALANINE CARBOXYPEPTIDASE"/>
    <property type="match status" value="1"/>
</dbReference>
<accession>A0A812DJQ2</accession>
<feature type="compositionally biased region" description="Basic and acidic residues" evidence="2">
    <location>
        <begin position="388"/>
        <end position="400"/>
    </location>
</feature>
<dbReference type="GO" id="GO:0030008">
    <property type="term" value="C:TRAPP complex"/>
    <property type="evidence" value="ECO:0007669"/>
    <property type="project" value="TreeGrafter"/>
</dbReference>
<protein>
    <submittedName>
        <fullName evidence="3">TRAPPC12</fullName>
    </submittedName>
</protein>
<evidence type="ECO:0000256" key="2">
    <source>
        <dbReference type="SAM" id="MobiDB-lite"/>
    </source>
</evidence>
<name>A0A812DJQ2_ACAPH</name>
<comment type="caution">
    <text evidence="3">The sequence shown here is derived from an EMBL/GenBank/DDBJ whole genome shotgun (WGS) entry which is preliminary data.</text>
</comment>